<name>A0A8F9XIA1_9BACT</name>
<accession>A0A8F9XIA1</accession>
<dbReference type="KEGG" id="ole:K0B96_06180"/>
<dbReference type="RefSeq" id="WP_220165038.1">
    <property type="nucleotide sequence ID" value="NZ_CP080507.1"/>
</dbReference>
<evidence type="ECO:0000313" key="2">
    <source>
        <dbReference type="Proteomes" id="UP000825051"/>
    </source>
</evidence>
<sequence>MKWVVLAIIAGLALYTALTLEYRKTGHVYEPYHDMKARANVMRLLDAGYRRVAIDASRPADAVRVSASAAVFPAPAGLPDALDQPLVEKPILPLDYTRVHAAESVAADSAYVIEVACALPDHKEQLSGAYLYVRGGELILAPEFERLRGELLARTDDTTALLTIPAGTLKPGRYHVLLAGQRASRAWSLQVH</sequence>
<gene>
    <name evidence="1" type="ORF">K0B96_06180</name>
</gene>
<dbReference type="AlphaFoldDB" id="A0A8F9XIA1"/>
<dbReference type="EMBL" id="CP080507">
    <property type="protein sequence ID" value="QYM80200.1"/>
    <property type="molecule type" value="Genomic_DNA"/>
</dbReference>
<dbReference type="Proteomes" id="UP000825051">
    <property type="component" value="Chromosome"/>
</dbReference>
<reference evidence="1" key="1">
    <citation type="submission" date="2021-08" db="EMBL/GenBank/DDBJ databases">
        <title>Genome of a novel bacterium of the phylum Verrucomicrobia, Oleiharenicola sp. KSB-15.</title>
        <authorList>
            <person name="Chung J.-H."/>
            <person name="Ahn J.-H."/>
            <person name="Yoon Y."/>
            <person name="Kim D.-Y."/>
            <person name="An S.-H."/>
            <person name="Park I."/>
            <person name="Yeon J."/>
        </authorList>
    </citation>
    <scope>NUCLEOTIDE SEQUENCE</scope>
    <source>
        <strain evidence="1">KSB-15</strain>
    </source>
</reference>
<proteinExistence type="predicted"/>
<protein>
    <submittedName>
        <fullName evidence="1">Uncharacterized protein</fullName>
    </submittedName>
</protein>
<evidence type="ECO:0000313" key="1">
    <source>
        <dbReference type="EMBL" id="QYM80200.1"/>
    </source>
</evidence>
<organism evidence="1 2">
    <name type="scientific">Horticoccus luteus</name>
    <dbReference type="NCBI Taxonomy" id="2862869"/>
    <lineage>
        <taxon>Bacteria</taxon>
        <taxon>Pseudomonadati</taxon>
        <taxon>Verrucomicrobiota</taxon>
        <taxon>Opitutia</taxon>
        <taxon>Opitutales</taxon>
        <taxon>Opitutaceae</taxon>
        <taxon>Horticoccus</taxon>
    </lineage>
</organism>
<keyword evidence="2" id="KW-1185">Reference proteome</keyword>